<reference evidence="14" key="1">
    <citation type="journal article" date="2015" name="BMC Genomics">
        <title>Genome mining reveals unlocked bioactive potential of marine Gram-negative bacteria.</title>
        <authorList>
            <person name="Machado H."/>
            <person name="Sonnenschein E.C."/>
            <person name="Melchiorsen J."/>
            <person name="Gram L."/>
        </authorList>
    </citation>
    <scope>NUCLEOTIDE SEQUENCE</scope>
    <source>
        <strain evidence="14">S2052</strain>
    </source>
</reference>
<accession>A0A837G4E2</accession>
<dbReference type="InterPro" id="IPR011577">
    <property type="entry name" value="Cyt_b561_bac/Ni-Hgenase"/>
</dbReference>
<dbReference type="GO" id="GO:0005886">
    <property type="term" value="C:plasma membrane"/>
    <property type="evidence" value="ECO:0007669"/>
    <property type="project" value="UniProtKB-SubCell"/>
</dbReference>
<evidence type="ECO:0000256" key="10">
    <source>
        <dbReference type="ARBA" id="ARBA00023004"/>
    </source>
</evidence>
<dbReference type="EMBL" id="JXXR01000016">
    <property type="protein sequence ID" value="KJY71171.1"/>
    <property type="molecule type" value="Genomic_DNA"/>
</dbReference>
<dbReference type="PANTHER" id="PTHR30529">
    <property type="entry name" value="CYTOCHROME B561"/>
    <property type="match status" value="1"/>
</dbReference>
<evidence type="ECO:0000256" key="11">
    <source>
        <dbReference type="ARBA" id="ARBA00023136"/>
    </source>
</evidence>
<comment type="caution">
    <text evidence="14">The sequence shown here is derived from an EMBL/GenBank/DDBJ whole genome shotgun (WGS) entry which is preliminary data.</text>
</comment>
<dbReference type="GO" id="GO:0009055">
    <property type="term" value="F:electron transfer activity"/>
    <property type="evidence" value="ECO:0007669"/>
    <property type="project" value="InterPro"/>
</dbReference>
<gene>
    <name evidence="14" type="ORF">TW71_14220</name>
</gene>
<comment type="cofactor">
    <cofactor evidence="1">
        <name>heme b</name>
        <dbReference type="ChEBI" id="CHEBI:60344"/>
    </cofactor>
</comment>
<dbReference type="InterPro" id="IPR052168">
    <property type="entry name" value="Cytochrome_b561_oxidase"/>
</dbReference>
<evidence type="ECO:0000256" key="5">
    <source>
        <dbReference type="ARBA" id="ARBA00022617"/>
    </source>
</evidence>
<comment type="subcellular location">
    <subcellularLocation>
        <location evidence="2">Cell membrane</location>
        <topology evidence="2">Multi-pass membrane protein</topology>
    </subcellularLocation>
</comment>
<keyword evidence="9" id="KW-1133">Transmembrane helix</keyword>
<evidence type="ECO:0000256" key="4">
    <source>
        <dbReference type="ARBA" id="ARBA00022475"/>
    </source>
</evidence>
<name>A0A837G4E2_9VIBR</name>
<evidence type="ECO:0000259" key="13">
    <source>
        <dbReference type="Pfam" id="PF01292"/>
    </source>
</evidence>
<keyword evidence="4" id="KW-1003">Cell membrane</keyword>
<evidence type="ECO:0000256" key="3">
    <source>
        <dbReference type="ARBA" id="ARBA00022448"/>
    </source>
</evidence>
<dbReference type="GO" id="GO:0046872">
    <property type="term" value="F:metal ion binding"/>
    <property type="evidence" value="ECO:0007669"/>
    <property type="project" value="UniProtKB-KW"/>
</dbReference>
<dbReference type="Pfam" id="PF01292">
    <property type="entry name" value="Ni_hydr_CYTB"/>
    <property type="match status" value="1"/>
</dbReference>
<keyword evidence="11" id="KW-0472">Membrane</keyword>
<sequence>MLFKRYSLPSFVLHWGVASLFIFVYYIGDTMVDLPPSDEKWSLIANHKSLGVVLFALAIFRVLWRANEGFPLPKREETSMSIATARVVHISLLVVTLLMPISGILMSVGSGRGVKLFDTTLIYGGEKIAWMQQVGSLGHQLLSYFILLLLAAHILGAAKSKLSLRRV</sequence>
<dbReference type="RefSeq" id="WP_045986323.1">
    <property type="nucleotide sequence ID" value="NZ_CP063052.1"/>
</dbReference>
<keyword evidence="10" id="KW-0408">Iron</keyword>
<dbReference type="GO" id="GO:0020037">
    <property type="term" value="F:heme binding"/>
    <property type="evidence" value="ECO:0007669"/>
    <property type="project" value="TreeGrafter"/>
</dbReference>
<evidence type="ECO:0000256" key="1">
    <source>
        <dbReference type="ARBA" id="ARBA00001970"/>
    </source>
</evidence>
<evidence type="ECO:0000256" key="6">
    <source>
        <dbReference type="ARBA" id="ARBA00022692"/>
    </source>
</evidence>
<dbReference type="InterPro" id="IPR016174">
    <property type="entry name" value="Di-haem_cyt_TM"/>
</dbReference>
<evidence type="ECO:0000256" key="12">
    <source>
        <dbReference type="ARBA" id="ARBA00037975"/>
    </source>
</evidence>
<keyword evidence="7" id="KW-0479">Metal-binding</keyword>
<keyword evidence="6" id="KW-0812">Transmembrane</keyword>
<dbReference type="PANTHER" id="PTHR30529:SF7">
    <property type="entry name" value="CYTOCHROME B561 BACTERIAL_NI-HYDROGENASE DOMAIN-CONTAINING PROTEIN"/>
    <property type="match status" value="1"/>
</dbReference>
<keyword evidence="8" id="KW-0249">Electron transport</keyword>
<evidence type="ECO:0000256" key="2">
    <source>
        <dbReference type="ARBA" id="ARBA00004651"/>
    </source>
</evidence>
<evidence type="ECO:0000256" key="9">
    <source>
        <dbReference type="ARBA" id="ARBA00022989"/>
    </source>
</evidence>
<protein>
    <recommendedName>
        <fullName evidence="13">Cytochrome b561 bacterial/Ni-hydrogenase domain-containing protein</fullName>
    </recommendedName>
</protein>
<dbReference type="GO" id="GO:0022904">
    <property type="term" value="P:respiratory electron transport chain"/>
    <property type="evidence" value="ECO:0007669"/>
    <property type="project" value="InterPro"/>
</dbReference>
<proteinExistence type="inferred from homology"/>
<dbReference type="SUPFAM" id="SSF81342">
    <property type="entry name" value="Transmembrane di-heme cytochromes"/>
    <property type="match status" value="1"/>
</dbReference>
<feature type="domain" description="Cytochrome b561 bacterial/Ni-hydrogenase" evidence="13">
    <location>
        <begin position="5"/>
        <end position="161"/>
    </location>
</feature>
<comment type="similarity">
    <text evidence="12">Belongs to the cytochrome b561 family.</text>
</comment>
<organism evidence="14">
    <name type="scientific">Vibrio coralliilyticus</name>
    <dbReference type="NCBI Taxonomy" id="190893"/>
    <lineage>
        <taxon>Bacteria</taxon>
        <taxon>Pseudomonadati</taxon>
        <taxon>Pseudomonadota</taxon>
        <taxon>Gammaproteobacteria</taxon>
        <taxon>Vibrionales</taxon>
        <taxon>Vibrionaceae</taxon>
        <taxon>Vibrio</taxon>
    </lineage>
</organism>
<evidence type="ECO:0000313" key="14">
    <source>
        <dbReference type="EMBL" id="KJY71171.1"/>
    </source>
</evidence>
<evidence type="ECO:0000256" key="7">
    <source>
        <dbReference type="ARBA" id="ARBA00022723"/>
    </source>
</evidence>
<evidence type="ECO:0000256" key="8">
    <source>
        <dbReference type="ARBA" id="ARBA00022982"/>
    </source>
</evidence>
<keyword evidence="5" id="KW-0349">Heme</keyword>
<keyword evidence="3" id="KW-0813">Transport</keyword>
<dbReference type="AlphaFoldDB" id="A0A837G4E2"/>